<feature type="disulfide bond" evidence="2">
    <location>
        <begin position="901"/>
        <end position="919"/>
    </location>
</feature>
<dbReference type="Gene3D" id="4.10.400.10">
    <property type="entry name" value="Low-density Lipoprotein Receptor"/>
    <property type="match status" value="2"/>
</dbReference>
<feature type="compositionally biased region" description="Low complexity" evidence="3">
    <location>
        <begin position="214"/>
        <end position="229"/>
    </location>
</feature>
<feature type="compositionally biased region" description="Polar residues" evidence="3">
    <location>
        <begin position="655"/>
        <end position="670"/>
    </location>
</feature>
<sequence length="933" mass="103990">MIPPYRAILGCPNDDDFKCATTDICIPKSWLCDGADDCRDNSDETDCDFLQSSPTDQLETLAPLGQFPYPRDESIDREYSQTSSEDLASANRTEYQDAAGGFSPEGMEVSEVFGGNVLPGEPAPLQEALVGTPPSEEGIPTPLTYGEDLQVYPEEDPQEFPGQSQYPETYADEGVPQDPEQFPAGAQYPGGETQFSDAGFQQFSGNQYQPIENYQEPSEYQYQSQESYPGLTEYQYQDQENRQEPPEYQYQSEENYDGSSEYQYQDPSGNLYQPQENYQGVQENVHSEGSFPQSSGEFPPEEIQPPVDFQNEDSLPVPPQPLPEQPQGNNAEQGFQSSLGGQQSPPGEYQPFAEKPATGSDYQEFEEQPALDGDFQQFQEQPTLNDGYQQYPEQPRPNGDFQQFQEQPALNGDFQQFQEQPTSNGNYEQYPEQPAPTGEFQQFQEQSVASGDFQQFQDQPATPDGSQQVQDQLTPADDFQPFGEQPATDSSHSEQPPQPELDTQQDLGSFQPQESEAQVDEQESSDPENLPEGNIETNEDVAPLSGTRAQSENGLLEDEPEPVRSKDKWYEDAGDLSVPEAFAGESRIEGKESVPEESENSLSSDSSATQTVDEEEKQENESPFLSRLRGTSRFPNLRRPFTRRPQRPTQRPIQALTTTRAPSSSDTTESFRSRFQKWRSSRLPPAPSYESLRLNALREHENSQPEPVEEPAEAAPGPAAPHTPTITRRPLGIRTSRITSRLNPFTHHEELLKENVESEEPGLVIPEEEEQIPDSELAQSTTYNVQVSPPVLQSTYDNSPYNPQGYDSLARQGHTFTQTRDSPYNANQRLREYNPDVARHRLSSSTPSASATPEEPRTSFPGEDLATTFPEDVTEDAVTEGAVEETTFFTAAPETCPELVCLDGTCLAISQLNDGVNDCPDGTDEQNFSELIS</sequence>
<feature type="compositionally biased region" description="Polar residues" evidence="3">
    <location>
        <begin position="376"/>
        <end position="392"/>
    </location>
</feature>
<evidence type="ECO:0000256" key="2">
    <source>
        <dbReference type="PROSITE-ProRule" id="PRU00124"/>
    </source>
</evidence>
<dbReference type="CDD" id="cd00112">
    <property type="entry name" value="LDLa"/>
    <property type="match status" value="2"/>
</dbReference>
<dbReference type="PANTHER" id="PTHR20967:SF0">
    <property type="entry name" value="PROHORMONE-4"/>
    <property type="match status" value="1"/>
</dbReference>
<dbReference type="Proteomes" id="UP000283509">
    <property type="component" value="Unassembled WGS sequence"/>
</dbReference>
<dbReference type="InterPro" id="IPR036055">
    <property type="entry name" value="LDL_receptor-like_sf"/>
</dbReference>
<dbReference type="PANTHER" id="PTHR20967">
    <property type="entry name" value="PROHORMONE-4"/>
    <property type="match status" value="1"/>
</dbReference>
<feature type="compositionally biased region" description="Low complexity" evidence="3">
    <location>
        <begin position="843"/>
        <end position="853"/>
    </location>
</feature>
<reference evidence="4 5" key="1">
    <citation type="submission" date="2018-04" db="EMBL/GenBank/DDBJ databases">
        <authorList>
            <person name="Zhang X."/>
            <person name="Yuan J."/>
            <person name="Li F."/>
            <person name="Xiang J."/>
        </authorList>
    </citation>
    <scope>NUCLEOTIDE SEQUENCE [LARGE SCALE GENOMIC DNA]</scope>
    <source>
        <tissue evidence="4">Muscle</tissue>
    </source>
</reference>
<keyword evidence="5" id="KW-1185">Reference proteome</keyword>
<dbReference type="InterPro" id="IPR002172">
    <property type="entry name" value="LDrepeatLR_classA_rpt"/>
</dbReference>
<dbReference type="InterPro" id="IPR023415">
    <property type="entry name" value="LDLR_class-A_CS"/>
</dbReference>
<dbReference type="Pfam" id="PF00057">
    <property type="entry name" value="Ldl_recept_a"/>
    <property type="match status" value="1"/>
</dbReference>
<comment type="caution">
    <text evidence="2">Lacks conserved residue(s) required for the propagation of feature annotation.</text>
</comment>
<evidence type="ECO:0000256" key="3">
    <source>
        <dbReference type="SAM" id="MobiDB-lite"/>
    </source>
</evidence>
<protein>
    <submittedName>
        <fullName evidence="4">Putative sialidase-like</fullName>
    </submittedName>
</protein>
<dbReference type="PRINTS" id="PR00261">
    <property type="entry name" value="LDLRECEPTOR"/>
</dbReference>
<dbReference type="InterPro" id="IPR053103">
    <property type="entry name" value="IDLSRF-like_peptide"/>
</dbReference>
<evidence type="ECO:0000313" key="5">
    <source>
        <dbReference type="Proteomes" id="UP000283509"/>
    </source>
</evidence>
<dbReference type="EMBL" id="QCYY01004485">
    <property type="protein sequence ID" value="ROT60918.1"/>
    <property type="molecule type" value="Genomic_DNA"/>
</dbReference>
<feature type="compositionally biased region" description="Basic and acidic residues" evidence="3">
    <location>
        <begin position="70"/>
        <end position="79"/>
    </location>
</feature>
<feature type="compositionally biased region" description="Basic and acidic residues" evidence="3">
    <location>
        <begin position="561"/>
        <end position="571"/>
    </location>
</feature>
<organism evidence="4 5">
    <name type="scientific">Penaeus vannamei</name>
    <name type="common">Whiteleg shrimp</name>
    <name type="synonym">Litopenaeus vannamei</name>
    <dbReference type="NCBI Taxonomy" id="6689"/>
    <lineage>
        <taxon>Eukaryota</taxon>
        <taxon>Metazoa</taxon>
        <taxon>Ecdysozoa</taxon>
        <taxon>Arthropoda</taxon>
        <taxon>Crustacea</taxon>
        <taxon>Multicrustacea</taxon>
        <taxon>Malacostraca</taxon>
        <taxon>Eumalacostraca</taxon>
        <taxon>Eucarida</taxon>
        <taxon>Decapoda</taxon>
        <taxon>Dendrobranchiata</taxon>
        <taxon>Penaeoidea</taxon>
        <taxon>Penaeidae</taxon>
        <taxon>Penaeus</taxon>
    </lineage>
</organism>
<name>A0A423S9S5_PENVA</name>
<evidence type="ECO:0000256" key="1">
    <source>
        <dbReference type="ARBA" id="ARBA00023157"/>
    </source>
</evidence>
<dbReference type="PROSITE" id="PS50068">
    <property type="entry name" value="LDLRA_2"/>
    <property type="match status" value="2"/>
</dbReference>
<feature type="compositionally biased region" description="Polar residues" evidence="3">
    <location>
        <begin position="439"/>
        <end position="473"/>
    </location>
</feature>
<reference evidence="4 5" key="2">
    <citation type="submission" date="2019-01" db="EMBL/GenBank/DDBJ databases">
        <title>The decoding of complex shrimp genome reveals the adaptation for benthos swimmer, frequently molting mechanism and breeding impact on genome.</title>
        <authorList>
            <person name="Sun Y."/>
            <person name="Gao Y."/>
            <person name="Yu Y."/>
        </authorList>
    </citation>
    <scope>NUCLEOTIDE SEQUENCE [LARGE SCALE GENOMIC DNA]</scope>
    <source>
        <tissue evidence="4">Muscle</tissue>
    </source>
</reference>
<comment type="caution">
    <text evidence="4">The sequence shown here is derived from an EMBL/GenBank/DDBJ whole genome shotgun (WGS) entry which is preliminary data.</text>
</comment>
<feature type="compositionally biased region" description="Basic and acidic residues" evidence="3">
    <location>
        <begin position="746"/>
        <end position="756"/>
    </location>
</feature>
<feature type="region of interest" description="Disordered" evidence="3">
    <location>
        <begin position="49"/>
        <end position="763"/>
    </location>
</feature>
<proteinExistence type="predicted"/>
<keyword evidence="1 2" id="KW-1015">Disulfide bond</keyword>
<feature type="compositionally biased region" description="Acidic residues" evidence="3">
    <location>
        <begin position="517"/>
        <end position="526"/>
    </location>
</feature>
<dbReference type="AlphaFoldDB" id="A0A423S9S5"/>
<dbReference type="SMART" id="SM00192">
    <property type="entry name" value="LDLa"/>
    <property type="match status" value="2"/>
</dbReference>
<feature type="compositionally biased region" description="Polar residues" evidence="3">
    <location>
        <begin position="193"/>
        <end position="212"/>
    </location>
</feature>
<feature type="compositionally biased region" description="Polar residues" evidence="3">
    <location>
        <begin position="400"/>
        <end position="427"/>
    </location>
</feature>
<feature type="compositionally biased region" description="Polar residues" evidence="3">
    <location>
        <begin position="80"/>
        <end position="93"/>
    </location>
</feature>
<evidence type="ECO:0000313" key="4">
    <source>
        <dbReference type="EMBL" id="ROT60918.1"/>
    </source>
</evidence>
<gene>
    <name evidence="4" type="ORF">C7M84_021393</name>
</gene>
<feature type="compositionally biased region" description="Polar residues" evidence="3">
    <location>
        <begin position="257"/>
        <end position="284"/>
    </location>
</feature>
<feature type="compositionally biased region" description="Low complexity" evidence="3">
    <location>
        <begin position="333"/>
        <end position="347"/>
    </location>
</feature>
<dbReference type="SUPFAM" id="SSF57424">
    <property type="entry name" value="LDL receptor-like module"/>
    <property type="match status" value="2"/>
</dbReference>
<accession>A0A423S9S5</accession>
<feature type="compositionally biased region" description="Polar residues" evidence="3">
    <location>
        <begin position="487"/>
        <end position="516"/>
    </location>
</feature>
<feature type="region of interest" description="Disordered" evidence="3">
    <location>
        <begin position="840"/>
        <end position="866"/>
    </location>
</feature>
<dbReference type="OrthoDB" id="7635222at2759"/>
<feature type="disulfide bond" evidence="2">
    <location>
        <begin position="32"/>
        <end position="47"/>
    </location>
</feature>
<dbReference type="PROSITE" id="PS01209">
    <property type="entry name" value="LDLRA_1"/>
    <property type="match status" value="1"/>
</dbReference>